<evidence type="ECO:0008006" key="4">
    <source>
        <dbReference type="Google" id="ProtNLM"/>
    </source>
</evidence>
<dbReference type="VEuPathDB" id="VectorBase:GBRI034404"/>
<keyword evidence="3" id="KW-1185">Reference proteome</keyword>
<feature type="region of interest" description="Disordered" evidence="1">
    <location>
        <begin position="138"/>
        <end position="157"/>
    </location>
</feature>
<dbReference type="Proteomes" id="UP000091820">
    <property type="component" value="Unassembled WGS sequence"/>
</dbReference>
<dbReference type="EnsemblMetazoa" id="GBRI034404-RA">
    <property type="protein sequence ID" value="GBRI034404-PA"/>
    <property type="gene ID" value="GBRI034404"/>
</dbReference>
<evidence type="ECO:0000256" key="1">
    <source>
        <dbReference type="SAM" id="MobiDB-lite"/>
    </source>
</evidence>
<proteinExistence type="predicted"/>
<dbReference type="PANTHER" id="PTHR31511">
    <property type="entry name" value="PROTEIN CBG23764"/>
    <property type="match status" value="1"/>
</dbReference>
<dbReference type="AlphaFoldDB" id="A0A1A9WVV9"/>
<reference evidence="2" key="2">
    <citation type="submission" date="2020-05" db="UniProtKB">
        <authorList>
            <consortium name="EnsemblMetazoa"/>
        </authorList>
    </citation>
    <scope>IDENTIFICATION</scope>
    <source>
        <strain evidence="2">IAEA</strain>
    </source>
</reference>
<accession>A0A1A9WVV9</accession>
<evidence type="ECO:0000313" key="2">
    <source>
        <dbReference type="EnsemblMetazoa" id="GBRI034404-PA"/>
    </source>
</evidence>
<dbReference type="STRING" id="37001.A0A1A9WVV9"/>
<reference evidence="3" key="1">
    <citation type="submission" date="2014-03" db="EMBL/GenBank/DDBJ databases">
        <authorList>
            <person name="Aksoy S."/>
            <person name="Warren W."/>
            <person name="Wilson R.K."/>
        </authorList>
    </citation>
    <scope>NUCLEOTIDE SEQUENCE [LARGE SCALE GENOMIC DNA]</scope>
    <source>
        <strain evidence="3">IAEA</strain>
    </source>
</reference>
<organism evidence="2 3">
    <name type="scientific">Glossina brevipalpis</name>
    <dbReference type="NCBI Taxonomy" id="37001"/>
    <lineage>
        <taxon>Eukaryota</taxon>
        <taxon>Metazoa</taxon>
        <taxon>Ecdysozoa</taxon>
        <taxon>Arthropoda</taxon>
        <taxon>Hexapoda</taxon>
        <taxon>Insecta</taxon>
        <taxon>Pterygota</taxon>
        <taxon>Neoptera</taxon>
        <taxon>Endopterygota</taxon>
        <taxon>Diptera</taxon>
        <taxon>Brachycera</taxon>
        <taxon>Muscomorpha</taxon>
        <taxon>Hippoboscoidea</taxon>
        <taxon>Glossinidae</taxon>
        <taxon>Glossina</taxon>
    </lineage>
</organism>
<name>A0A1A9WVV9_9MUSC</name>
<evidence type="ECO:0000313" key="3">
    <source>
        <dbReference type="Proteomes" id="UP000091820"/>
    </source>
</evidence>
<dbReference type="PANTHER" id="PTHR31511:SF12">
    <property type="entry name" value="RHO TERMINATION FACTOR N-TERMINAL DOMAIN-CONTAINING PROTEIN"/>
    <property type="match status" value="1"/>
</dbReference>
<sequence length="179" mass="21096">MDISQLGINTSHPPLLYGPYYFTQEEKRNHINLLLLQENKNFHYVWIKHMSRLIKSQLTKHRTIMYMCNVCLIHFHCANALKRHKQECKKMVTQLPSIDDKYIPQQPNPTPIYIPTPIKSGPKPITLEEYRQRRITTQNKPAVPDDKTKGGKIRKNRKRLAFLQHQVPSPIPWNTASKY</sequence>
<protein>
    <recommendedName>
        <fullName evidence="4">C2H2-type domain-containing protein</fullName>
    </recommendedName>
</protein>